<organism evidence="3 4">
    <name type="scientific">Lignipirellula cremea</name>
    <dbReference type="NCBI Taxonomy" id="2528010"/>
    <lineage>
        <taxon>Bacteria</taxon>
        <taxon>Pseudomonadati</taxon>
        <taxon>Planctomycetota</taxon>
        <taxon>Planctomycetia</taxon>
        <taxon>Pirellulales</taxon>
        <taxon>Pirellulaceae</taxon>
        <taxon>Lignipirellula</taxon>
    </lineage>
</organism>
<evidence type="ECO:0000313" key="4">
    <source>
        <dbReference type="Proteomes" id="UP000317648"/>
    </source>
</evidence>
<sequence length="179" mass="18738">MIECNARIVSSFRVACRMQRICYRIAAVALAVVYLLDGAVVQLAHRHGASCCTGASCPAPGNRSTDAAPDHANHAHAGHSHAGHSHVGHDHSGHNHSAHGDAGQTASTAPPCPGDGPAPCDDSCVACRYAALAWIRVVPFTLPPRVDPVEPLQVADIVAVDGDRLDRPRCRAPPADCRS</sequence>
<reference evidence="3 4" key="1">
    <citation type="submission" date="2019-02" db="EMBL/GenBank/DDBJ databases">
        <title>Deep-cultivation of Planctomycetes and their phenomic and genomic characterization uncovers novel biology.</title>
        <authorList>
            <person name="Wiegand S."/>
            <person name="Jogler M."/>
            <person name="Boedeker C."/>
            <person name="Pinto D."/>
            <person name="Vollmers J."/>
            <person name="Rivas-Marin E."/>
            <person name="Kohn T."/>
            <person name="Peeters S.H."/>
            <person name="Heuer A."/>
            <person name="Rast P."/>
            <person name="Oberbeckmann S."/>
            <person name="Bunk B."/>
            <person name="Jeske O."/>
            <person name="Meyerdierks A."/>
            <person name="Storesund J.E."/>
            <person name="Kallscheuer N."/>
            <person name="Luecker S."/>
            <person name="Lage O.M."/>
            <person name="Pohl T."/>
            <person name="Merkel B.J."/>
            <person name="Hornburger P."/>
            <person name="Mueller R.-W."/>
            <person name="Bruemmer F."/>
            <person name="Labrenz M."/>
            <person name="Spormann A.M."/>
            <person name="Op den Camp H."/>
            <person name="Overmann J."/>
            <person name="Amann R."/>
            <person name="Jetten M.S.M."/>
            <person name="Mascher T."/>
            <person name="Medema M.H."/>
            <person name="Devos D.P."/>
            <person name="Kaster A.-K."/>
            <person name="Ovreas L."/>
            <person name="Rohde M."/>
            <person name="Galperin M.Y."/>
            <person name="Jogler C."/>
        </authorList>
    </citation>
    <scope>NUCLEOTIDE SEQUENCE [LARGE SCALE GENOMIC DNA]</scope>
    <source>
        <strain evidence="3 4">Pla85_3_4</strain>
    </source>
</reference>
<evidence type="ECO:0000313" key="3">
    <source>
        <dbReference type="EMBL" id="QDU98066.1"/>
    </source>
</evidence>
<dbReference type="Proteomes" id="UP000317648">
    <property type="component" value="Chromosome"/>
</dbReference>
<feature type="region of interest" description="Disordered" evidence="1">
    <location>
        <begin position="63"/>
        <end position="112"/>
    </location>
</feature>
<accession>A0A518E1U9</accession>
<name>A0A518E1U9_9BACT</name>
<keyword evidence="2" id="KW-1133">Transmembrane helix</keyword>
<feature type="compositionally biased region" description="Basic residues" evidence="1">
    <location>
        <begin position="74"/>
        <end position="86"/>
    </location>
</feature>
<keyword evidence="4" id="KW-1185">Reference proteome</keyword>
<protein>
    <submittedName>
        <fullName evidence="3">Uncharacterized protein</fullName>
    </submittedName>
</protein>
<evidence type="ECO:0000256" key="1">
    <source>
        <dbReference type="SAM" id="MobiDB-lite"/>
    </source>
</evidence>
<keyword evidence="2" id="KW-0472">Membrane</keyword>
<evidence type="ECO:0000256" key="2">
    <source>
        <dbReference type="SAM" id="Phobius"/>
    </source>
</evidence>
<keyword evidence="2" id="KW-0812">Transmembrane</keyword>
<feature type="transmembrane region" description="Helical" evidence="2">
    <location>
        <begin position="21"/>
        <end position="44"/>
    </location>
</feature>
<dbReference type="EMBL" id="CP036433">
    <property type="protein sequence ID" value="QDU98066.1"/>
    <property type="molecule type" value="Genomic_DNA"/>
</dbReference>
<proteinExistence type="predicted"/>
<dbReference type="RefSeq" id="WP_145057008.1">
    <property type="nucleotide sequence ID" value="NZ_CP036433.1"/>
</dbReference>
<dbReference type="AlphaFoldDB" id="A0A518E1U9"/>
<dbReference type="KEGG" id="lcre:Pla8534_59270"/>
<gene>
    <name evidence="3" type="ORF">Pla8534_59270</name>
</gene>